<proteinExistence type="predicted"/>
<sequence length="47" mass="5329">MKRKLLFVKIAIGLLASQLHAQTPILQEKETLPSQLKNNLTFIVLVK</sequence>
<evidence type="ECO:0000313" key="2">
    <source>
        <dbReference type="EMBL" id="MDO3695330.1"/>
    </source>
</evidence>
<comment type="caution">
    <text evidence="2">The sequence shown here is derived from an EMBL/GenBank/DDBJ whole genome shotgun (WGS) entry which is preliminary data.</text>
</comment>
<dbReference type="RefSeq" id="WP_302884593.1">
    <property type="nucleotide sequence ID" value="NZ_JAUMIT010000005.1"/>
</dbReference>
<organism evidence="2 3">
    <name type="scientific">Wenyingzhuangia gilva</name>
    <dbReference type="NCBI Taxonomy" id="3057677"/>
    <lineage>
        <taxon>Bacteria</taxon>
        <taxon>Pseudomonadati</taxon>
        <taxon>Bacteroidota</taxon>
        <taxon>Flavobacteriia</taxon>
        <taxon>Flavobacteriales</taxon>
        <taxon>Flavobacteriaceae</taxon>
        <taxon>Wenyingzhuangia</taxon>
    </lineage>
</organism>
<accession>A0ABT8VTM0</accession>
<evidence type="ECO:0000256" key="1">
    <source>
        <dbReference type="SAM" id="SignalP"/>
    </source>
</evidence>
<feature type="chain" id="PRO_5047059455" evidence="1">
    <location>
        <begin position="22"/>
        <end position="47"/>
    </location>
</feature>
<evidence type="ECO:0000313" key="3">
    <source>
        <dbReference type="Proteomes" id="UP001168642"/>
    </source>
</evidence>
<keyword evidence="1" id="KW-0732">Signal</keyword>
<dbReference type="Proteomes" id="UP001168642">
    <property type="component" value="Unassembled WGS sequence"/>
</dbReference>
<feature type="signal peptide" evidence="1">
    <location>
        <begin position="1"/>
        <end position="21"/>
    </location>
</feature>
<reference evidence="2" key="1">
    <citation type="submission" date="2023-07" db="EMBL/GenBank/DDBJ databases">
        <title>Wenyingzhuangia sp. chi5 genome sequencing and assembly.</title>
        <authorList>
            <person name="Park S."/>
        </authorList>
    </citation>
    <scope>NUCLEOTIDE SEQUENCE</scope>
    <source>
        <strain evidence="2">Chi5</strain>
    </source>
</reference>
<gene>
    <name evidence="2" type="ORF">QVZ41_10815</name>
</gene>
<keyword evidence="3" id="KW-1185">Reference proteome</keyword>
<protein>
    <submittedName>
        <fullName evidence="2">Uncharacterized protein</fullName>
    </submittedName>
</protein>
<name>A0ABT8VTM0_9FLAO</name>
<dbReference type="EMBL" id="JAUMIT010000005">
    <property type="protein sequence ID" value="MDO3695330.1"/>
    <property type="molecule type" value="Genomic_DNA"/>
</dbReference>